<gene>
    <name evidence="2" type="ORF">C1645_746399</name>
</gene>
<feature type="compositionally biased region" description="Basic and acidic residues" evidence="1">
    <location>
        <begin position="40"/>
        <end position="52"/>
    </location>
</feature>
<dbReference type="Proteomes" id="UP000265703">
    <property type="component" value="Unassembled WGS sequence"/>
</dbReference>
<feature type="region of interest" description="Disordered" evidence="1">
    <location>
        <begin position="1"/>
        <end position="52"/>
    </location>
</feature>
<dbReference type="OrthoDB" id="2349808at2759"/>
<feature type="compositionally biased region" description="Acidic residues" evidence="1">
    <location>
        <begin position="17"/>
        <end position="39"/>
    </location>
</feature>
<evidence type="ECO:0000313" key="2">
    <source>
        <dbReference type="EMBL" id="RIA78717.1"/>
    </source>
</evidence>
<proteinExistence type="predicted"/>
<sequence>GSKDILKESSQKRDIDEVSEDDNDLSDVESENEQEEEEVPKDGSKGDINDCTKRNDISQNLRDVLSKVFVNAALECYDEMEKAYYSANFLPVCFNCGSFEYITPVPERQYPYCESCTADPDVKIKTGKGLKFSSDATQSNKRKGKRVRTE</sequence>
<name>A0A397S428_9GLOM</name>
<comment type="caution">
    <text evidence="2">The sequence shown here is derived from an EMBL/GenBank/DDBJ whole genome shotgun (WGS) entry which is preliminary data.</text>
</comment>
<reference evidence="2 3" key="1">
    <citation type="submission" date="2018-06" db="EMBL/GenBank/DDBJ databases">
        <title>Comparative genomics reveals the genomic features of Rhizophagus irregularis, R. cerebriforme, R. diaphanum and Gigaspora rosea, and their symbiotic lifestyle signature.</title>
        <authorList>
            <person name="Morin E."/>
            <person name="San Clemente H."/>
            <person name="Chen E.C.H."/>
            <person name="De La Providencia I."/>
            <person name="Hainaut M."/>
            <person name="Kuo A."/>
            <person name="Kohler A."/>
            <person name="Murat C."/>
            <person name="Tang N."/>
            <person name="Roy S."/>
            <person name="Loubradou J."/>
            <person name="Henrissat B."/>
            <person name="Grigoriev I.V."/>
            <person name="Corradi N."/>
            <person name="Roux C."/>
            <person name="Martin F.M."/>
        </authorList>
    </citation>
    <scope>NUCLEOTIDE SEQUENCE [LARGE SCALE GENOMIC DNA]</scope>
    <source>
        <strain evidence="2 3">DAOM 227022</strain>
    </source>
</reference>
<organism evidence="2 3">
    <name type="scientific">Glomus cerebriforme</name>
    <dbReference type="NCBI Taxonomy" id="658196"/>
    <lineage>
        <taxon>Eukaryota</taxon>
        <taxon>Fungi</taxon>
        <taxon>Fungi incertae sedis</taxon>
        <taxon>Mucoromycota</taxon>
        <taxon>Glomeromycotina</taxon>
        <taxon>Glomeromycetes</taxon>
        <taxon>Glomerales</taxon>
        <taxon>Glomeraceae</taxon>
        <taxon>Glomus</taxon>
    </lineage>
</organism>
<accession>A0A397S428</accession>
<evidence type="ECO:0000256" key="1">
    <source>
        <dbReference type="SAM" id="MobiDB-lite"/>
    </source>
</evidence>
<dbReference type="EMBL" id="QKYT01002259">
    <property type="protein sequence ID" value="RIA78717.1"/>
    <property type="molecule type" value="Genomic_DNA"/>
</dbReference>
<feature type="compositionally biased region" description="Basic and acidic residues" evidence="1">
    <location>
        <begin position="1"/>
        <end position="16"/>
    </location>
</feature>
<dbReference type="AlphaFoldDB" id="A0A397S428"/>
<feature type="non-terminal residue" evidence="2">
    <location>
        <position position="1"/>
    </location>
</feature>
<evidence type="ECO:0000313" key="3">
    <source>
        <dbReference type="Proteomes" id="UP000265703"/>
    </source>
</evidence>
<keyword evidence="3" id="KW-1185">Reference proteome</keyword>
<protein>
    <submittedName>
        <fullName evidence="2">Uncharacterized protein</fullName>
    </submittedName>
</protein>